<evidence type="ECO:0000313" key="3">
    <source>
        <dbReference type="Ensembl" id="ENSCCRP00015039389.1"/>
    </source>
</evidence>
<evidence type="ECO:0000256" key="1">
    <source>
        <dbReference type="ARBA" id="ARBA00010872"/>
    </source>
</evidence>
<dbReference type="PANTHER" id="PTHR10188">
    <property type="entry name" value="L-ASPARAGINASE"/>
    <property type="match status" value="1"/>
</dbReference>
<reference evidence="3" key="1">
    <citation type="submission" date="2025-08" db="UniProtKB">
        <authorList>
            <consortium name="Ensembl"/>
        </authorList>
    </citation>
    <scope>IDENTIFICATION</scope>
</reference>
<protein>
    <submittedName>
        <fullName evidence="3">Si:dkey-103j14.5</fullName>
    </submittedName>
</protein>
<dbReference type="SUPFAM" id="SSF56235">
    <property type="entry name" value="N-terminal nucleophile aminohydrolases (Ntn hydrolases)"/>
    <property type="match status" value="2"/>
</dbReference>
<dbReference type="Gene3D" id="3.60.20.30">
    <property type="entry name" value="(Glycosyl)asparaginase"/>
    <property type="match status" value="1"/>
</dbReference>
<dbReference type="InterPro" id="IPR000246">
    <property type="entry name" value="Peptidase_T2"/>
</dbReference>
<name>A0A8C1UM10_CYPCA</name>
<dbReference type="GO" id="GO:0005737">
    <property type="term" value="C:cytoplasm"/>
    <property type="evidence" value="ECO:0007669"/>
    <property type="project" value="TreeGrafter"/>
</dbReference>
<comment type="similarity">
    <text evidence="1">Belongs to the Ntn-hydrolase family.</text>
</comment>
<evidence type="ECO:0000313" key="4">
    <source>
        <dbReference type="Proteomes" id="UP000694700"/>
    </source>
</evidence>
<proteinExistence type="inferred from homology"/>
<accession>A0A8C1UM10</accession>
<dbReference type="AlphaFoldDB" id="A0A8C1UM10"/>
<feature type="binding site" evidence="2">
    <location>
        <begin position="103"/>
        <end position="106"/>
    </location>
    <ligand>
        <name>substrate</name>
    </ligand>
</feature>
<dbReference type="GO" id="GO:0016787">
    <property type="term" value="F:hydrolase activity"/>
    <property type="evidence" value="ECO:0007669"/>
    <property type="project" value="InterPro"/>
</dbReference>
<sequence>MLAEASVAGVKNAAQAGNAVLKNGGSATDAVEKAVRYFEDDPMFDTASMFWNIKTGNKAKAILTESKTNLYYSKNKMVGRVGDSPIIGSGGYADNRSGAVSCTGHGESILKVTLARLILFHMEQGKSAATASLQYMGERVKGCGGAIVLSSTASPHHTWFGPQLKRTSCTRLNPKEDFTEMLK</sequence>
<organism evidence="3 4">
    <name type="scientific">Cyprinus carpio</name>
    <name type="common">Common carp</name>
    <dbReference type="NCBI Taxonomy" id="7962"/>
    <lineage>
        <taxon>Eukaryota</taxon>
        <taxon>Metazoa</taxon>
        <taxon>Chordata</taxon>
        <taxon>Craniata</taxon>
        <taxon>Vertebrata</taxon>
        <taxon>Euteleostomi</taxon>
        <taxon>Actinopterygii</taxon>
        <taxon>Neopterygii</taxon>
        <taxon>Teleostei</taxon>
        <taxon>Ostariophysi</taxon>
        <taxon>Cypriniformes</taxon>
        <taxon>Cyprinidae</taxon>
        <taxon>Cyprininae</taxon>
        <taxon>Cyprinus</taxon>
    </lineage>
</organism>
<dbReference type="Pfam" id="PF01112">
    <property type="entry name" value="Asparaginase_2"/>
    <property type="match status" value="2"/>
</dbReference>
<dbReference type="GO" id="GO:0033345">
    <property type="term" value="P:L-asparagine catabolic process via L-aspartate"/>
    <property type="evidence" value="ECO:0007669"/>
    <property type="project" value="TreeGrafter"/>
</dbReference>
<dbReference type="InterPro" id="IPR029055">
    <property type="entry name" value="Ntn_hydrolases_N"/>
</dbReference>
<dbReference type="Proteomes" id="UP000694700">
    <property type="component" value="Unplaced"/>
</dbReference>
<feature type="binding site" evidence="2">
    <location>
        <begin position="80"/>
        <end position="83"/>
    </location>
    <ligand>
        <name>substrate</name>
    </ligand>
</feature>
<dbReference type="Ensembl" id="ENSCCRT00015040737.1">
    <property type="protein sequence ID" value="ENSCCRP00015039389.1"/>
    <property type="gene ID" value="ENSCCRG00015016379.1"/>
</dbReference>
<dbReference type="PANTHER" id="PTHR10188:SF35">
    <property type="entry name" value="ISOASPARTYL PEPTIDASE_L-ASPARAGINASE"/>
    <property type="match status" value="1"/>
</dbReference>
<evidence type="ECO:0000256" key="2">
    <source>
        <dbReference type="PIRSR" id="PIRSR600246-2"/>
    </source>
</evidence>